<sequence length="730" mass="82031">MVAVSCEEGDGIVVQVHFPSIILLVMRSSISLIYHCSAKLKLILRSNNISRPFSCGNSAAMCLSMLDDEPSISYDAEDIPKRGCISAVNVDELESHHGDRCSAEEISWFCENQKSEEVEMESMKMSDTNCEWIRGCEKLYRAKLNQINMVRGLDKLFDQNSEAALALALKNGIRATCKMIHIFASRNMNHMAACLVLYLVRTYHGQKDSFTLLLDTFLDTCTERRVLKAVYSMLVNSYIKEDMLKIALEASFKGRLLKIFPSAAVCNSLLQALLRSNQSDLAWDFLEEMQSQGIGMNASIISLFINDYCIKGDVRSAWKLVTEMKNFGIKADMVAYSIIVHHLCRMSWLNEATCLFFKILQMGFFLDSVVISSVIDGYCKVGNLGKAIHILSMCNLPLDNFLYNSFLTKLCRDHDMSDASKLFLEMPEVGLHPDCYNYTTMIRGYCKAGDTKRALHYFGKMLKSGNRPSTTTYAVLVDVNCQIEDMGKAEHVLQIMMKDGLVPDVVVCNTLMHLYGKKGCLHKIFKLLGLMTTVNISPDIITYNTIIHSLMRNGFMTQARDILDELVQRGFSPDVVTFTSVIDGFAKRGNFEEAFLVWSSMKVPVQPDIITCSALLSGYCRANRMEEANVLFRKMLDAGLRPDLILYNTLIHGFCKIGCVEDACCLVNMMVQGDIYPNNATYRALVLGFEKKRVRNPAETAHSKLQEILVKNGINLGVDAYLSMVNGPRN</sequence>
<evidence type="ECO:0008006" key="6">
    <source>
        <dbReference type="Google" id="ProtNLM"/>
    </source>
</evidence>
<dbReference type="InterPro" id="IPR050872">
    <property type="entry name" value="PPR_P_subfamily"/>
</dbReference>
<dbReference type="InterPro" id="IPR011990">
    <property type="entry name" value="TPR-like_helical_dom_sf"/>
</dbReference>
<feature type="repeat" description="PPR" evidence="3">
    <location>
        <begin position="539"/>
        <end position="573"/>
    </location>
</feature>
<feature type="repeat" description="PPR" evidence="3">
    <location>
        <begin position="262"/>
        <end position="296"/>
    </location>
</feature>
<protein>
    <recommendedName>
        <fullName evidence="6">Pentatricopeptide repeat-containing protein</fullName>
    </recommendedName>
</protein>
<gene>
    <name evidence="4" type="ORF">ACJRO7_029213</name>
</gene>
<dbReference type="InterPro" id="IPR002885">
    <property type="entry name" value="PPR_rpt"/>
</dbReference>
<proteinExistence type="inferred from homology"/>
<evidence type="ECO:0000313" key="4">
    <source>
        <dbReference type="EMBL" id="KAL3732515.1"/>
    </source>
</evidence>
<feature type="repeat" description="PPR" evidence="3">
    <location>
        <begin position="399"/>
        <end position="433"/>
    </location>
</feature>
<keyword evidence="2" id="KW-0677">Repeat</keyword>
<dbReference type="Proteomes" id="UP001634007">
    <property type="component" value="Unassembled WGS sequence"/>
</dbReference>
<dbReference type="Pfam" id="PF13041">
    <property type="entry name" value="PPR_2"/>
    <property type="match status" value="4"/>
</dbReference>
<feature type="repeat" description="PPR" evidence="3">
    <location>
        <begin position="297"/>
        <end position="331"/>
    </location>
</feature>
<evidence type="ECO:0000313" key="5">
    <source>
        <dbReference type="Proteomes" id="UP001634007"/>
    </source>
</evidence>
<reference evidence="4 5" key="1">
    <citation type="submission" date="2024-11" db="EMBL/GenBank/DDBJ databases">
        <title>Chromosome-level genome assembly of Eucalyptus globulus Labill. provides insights into its genome evolution.</title>
        <authorList>
            <person name="Li X."/>
        </authorList>
    </citation>
    <scope>NUCLEOTIDE SEQUENCE [LARGE SCALE GENOMIC DNA]</scope>
    <source>
        <strain evidence="4">CL2024</strain>
        <tissue evidence="4">Fresh tender leaves</tissue>
    </source>
</reference>
<feature type="repeat" description="PPR" evidence="3">
    <location>
        <begin position="608"/>
        <end position="642"/>
    </location>
</feature>
<dbReference type="PROSITE" id="PS51375">
    <property type="entry name" value="PPR"/>
    <property type="match status" value="10"/>
</dbReference>
<feature type="repeat" description="PPR" evidence="3">
    <location>
        <begin position="574"/>
        <end position="604"/>
    </location>
</feature>
<evidence type="ECO:0000256" key="1">
    <source>
        <dbReference type="ARBA" id="ARBA00007626"/>
    </source>
</evidence>
<dbReference type="EMBL" id="JBJKBG010000007">
    <property type="protein sequence ID" value="KAL3732514.1"/>
    <property type="molecule type" value="Genomic_DNA"/>
</dbReference>
<feature type="repeat" description="PPR" evidence="3">
    <location>
        <begin position="469"/>
        <end position="503"/>
    </location>
</feature>
<accession>A0ABD3JXQ0</accession>
<feature type="repeat" description="PPR" evidence="3">
    <location>
        <begin position="643"/>
        <end position="677"/>
    </location>
</feature>
<evidence type="ECO:0000256" key="3">
    <source>
        <dbReference type="PROSITE-ProRule" id="PRU00708"/>
    </source>
</evidence>
<dbReference type="PANTHER" id="PTHR46128">
    <property type="entry name" value="MITOCHONDRIAL GROUP I INTRON SPLICING FACTOR CCM1"/>
    <property type="match status" value="1"/>
</dbReference>
<comment type="similarity">
    <text evidence="1">Belongs to the PPR family. P subfamily.</text>
</comment>
<dbReference type="Pfam" id="PF12854">
    <property type="entry name" value="PPR_1"/>
    <property type="match status" value="1"/>
</dbReference>
<dbReference type="NCBIfam" id="TIGR00756">
    <property type="entry name" value="PPR"/>
    <property type="match status" value="8"/>
</dbReference>
<comment type="caution">
    <text evidence="4">The sequence shown here is derived from an EMBL/GenBank/DDBJ whole genome shotgun (WGS) entry which is preliminary data.</text>
</comment>
<organism evidence="4 5">
    <name type="scientific">Eucalyptus globulus</name>
    <name type="common">Tasmanian blue gum</name>
    <dbReference type="NCBI Taxonomy" id="34317"/>
    <lineage>
        <taxon>Eukaryota</taxon>
        <taxon>Viridiplantae</taxon>
        <taxon>Streptophyta</taxon>
        <taxon>Embryophyta</taxon>
        <taxon>Tracheophyta</taxon>
        <taxon>Spermatophyta</taxon>
        <taxon>Magnoliopsida</taxon>
        <taxon>eudicotyledons</taxon>
        <taxon>Gunneridae</taxon>
        <taxon>Pentapetalae</taxon>
        <taxon>rosids</taxon>
        <taxon>malvids</taxon>
        <taxon>Myrtales</taxon>
        <taxon>Myrtaceae</taxon>
        <taxon>Myrtoideae</taxon>
        <taxon>Eucalypteae</taxon>
        <taxon>Eucalyptus</taxon>
    </lineage>
</organism>
<name>A0ABD3JXQ0_EUCGL</name>
<dbReference type="AlphaFoldDB" id="A0ABD3JXQ0"/>
<feature type="repeat" description="PPR" evidence="3">
    <location>
        <begin position="434"/>
        <end position="468"/>
    </location>
</feature>
<feature type="repeat" description="PPR" evidence="3">
    <location>
        <begin position="504"/>
        <end position="538"/>
    </location>
</feature>
<dbReference type="Gene3D" id="1.25.40.10">
    <property type="entry name" value="Tetratricopeptide repeat domain"/>
    <property type="match status" value="5"/>
</dbReference>
<keyword evidence="5" id="KW-1185">Reference proteome</keyword>
<dbReference type="EMBL" id="JBJKBG010000007">
    <property type="protein sequence ID" value="KAL3732515.1"/>
    <property type="molecule type" value="Genomic_DNA"/>
</dbReference>
<dbReference type="PANTHER" id="PTHR46128:SF201">
    <property type="entry name" value="(RAPE) HYPOTHETICAL PROTEIN"/>
    <property type="match status" value="1"/>
</dbReference>
<dbReference type="Pfam" id="PF01535">
    <property type="entry name" value="PPR"/>
    <property type="match status" value="3"/>
</dbReference>
<evidence type="ECO:0000256" key="2">
    <source>
        <dbReference type="ARBA" id="ARBA00022737"/>
    </source>
</evidence>